<keyword evidence="5" id="KW-1185">Reference proteome</keyword>
<comment type="caution">
    <text evidence="4">The sequence shown here is derived from an EMBL/GenBank/DDBJ whole genome shotgun (WGS) entry which is preliminary data.</text>
</comment>
<name>A0ABP3WS97_9ALTE</name>
<proteinExistence type="inferred from homology"/>
<dbReference type="NCBIfam" id="NF004196">
    <property type="entry name" value="PRK05650.1"/>
    <property type="match status" value="1"/>
</dbReference>
<dbReference type="PROSITE" id="PS00061">
    <property type="entry name" value="ADH_SHORT"/>
    <property type="match status" value="1"/>
</dbReference>
<dbReference type="Pfam" id="PF00106">
    <property type="entry name" value="adh_short"/>
    <property type="match status" value="1"/>
</dbReference>
<dbReference type="InterPro" id="IPR002347">
    <property type="entry name" value="SDR_fam"/>
</dbReference>
<dbReference type="PANTHER" id="PTHR44196:SF1">
    <property type="entry name" value="DEHYDROGENASE_REDUCTASE SDR FAMILY MEMBER 7B"/>
    <property type="match status" value="1"/>
</dbReference>
<evidence type="ECO:0000313" key="5">
    <source>
        <dbReference type="Proteomes" id="UP001500359"/>
    </source>
</evidence>
<evidence type="ECO:0000256" key="1">
    <source>
        <dbReference type="ARBA" id="ARBA00006484"/>
    </source>
</evidence>
<dbReference type="InterPro" id="IPR020904">
    <property type="entry name" value="Sc_DH/Rdtase_CS"/>
</dbReference>
<dbReference type="EMBL" id="BAAAFD010000003">
    <property type="protein sequence ID" value="GAA0855989.1"/>
    <property type="molecule type" value="Genomic_DNA"/>
</dbReference>
<dbReference type="InterPro" id="IPR036291">
    <property type="entry name" value="NAD(P)-bd_dom_sf"/>
</dbReference>
<dbReference type="Proteomes" id="UP001500359">
    <property type="component" value="Unassembled WGS sequence"/>
</dbReference>
<protein>
    <submittedName>
        <fullName evidence="4">SDR family oxidoreductase</fullName>
    </submittedName>
</protein>
<dbReference type="PRINTS" id="PR00081">
    <property type="entry name" value="GDHRDH"/>
</dbReference>
<dbReference type="PANTHER" id="PTHR44196">
    <property type="entry name" value="DEHYDROGENASE/REDUCTASE SDR FAMILY MEMBER 7B"/>
    <property type="match status" value="1"/>
</dbReference>
<keyword evidence="2" id="KW-0560">Oxidoreductase</keyword>
<dbReference type="SUPFAM" id="SSF51735">
    <property type="entry name" value="NAD(P)-binding Rossmann-fold domains"/>
    <property type="match status" value="1"/>
</dbReference>
<evidence type="ECO:0000256" key="2">
    <source>
        <dbReference type="ARBA" id="ARBA00023002"/>
    </source>
</evidence>
<dbReference type="Gene3D" id="3.40.50.720">
    <property type="entry name" value="NAD(P)-binding Rossmann-like Domain"/>
    <property type="match status" value="1"/>
</dbReference>
<reference evidence="5" key="1">
    <citation type="journal article" date="2019" name="Int. J. Syst. Evol. Microbiol.">
        <title>The Global Catalogue of Microorganisms (GCM) 10K type strain sequencing project: providing services to taxonomists for standard genome sequencing and annotation.</title>
        <authorList>
            <consortium name="The Broad Institute Genomics Platform"/>
            <consortium name="The Broad Institute Genome Sequencing Center for Infectious Disease"/>
            <person name="Wu L."/>
            <person name="Ma J."/>
        </authorList>
    </citation>
    <scope>NUCLEOTIDE SEQUENCE [LARGE SCALE GENOMIC DNA]</scope>
    <source>
        <strain evidence="5">JCM 15896</strain>
    </source>
</reference>
<comment type="similarity">
    <text evidence="1 3">Belongs to the short-chain dehydrogenases/reductases (SDR) family.</text>
</comment>
<gene>
    <name evidence="4" type="ORF">GCM10009114_16350</name>
</gene>
<evidence type="ECO:0000313" key="4">
    <source>
        <dbReference type="EMBL" id="GAA0855989.1"/>
    </source>
</evidence>
<accession>A0ABP3WS97</accession>
<evidence type="ECO:0000256" key="3">
    <source>
        <dbReference type="RuleBase" id="RU000363"/>
    </source>
</evidence>
<dbReference type="CDD" id="cd05233">
    <property type="entry name" value="SDR_c"/>
    <property type="match status" value="1"/>
</dbReference>
<organism evidence="4 5">
    <name type="scientific">Aliiglaciecola litoralis</name>
    <dbReference type="NCBI Taxonomy" id="582857"/>
    <lineage>
        <taxon>Bacteria</taxon>
        <taxon>Pseudomonadati</taxon>
        <taxon>Pseudomonadota</taxon>
        <taxon>Gammaproteobacteria</taxon>
        <taxon>Alteromonadales</taxon>
        <taxon>Alteromonadaceae</taxon>
        <taxon>Aliiglaciecola</taxon>
    </lineage>
</organism>
<sequence>MNDTKSNPNPKHILITGAGSGLGKALALSLAGPGTSLCLIDQNKEAVQKVAETLAKSGCDTWFERCDITSEEDIAQLKSTLQSRWGKVDRLINNAGVATGGALQYEDIEQWQWVLNINLLGLVRMTKALVPLMSAGASIINIASQAGITPIPMMASYNASKAAVVSFSETMHLELAPNGIHVCVACPSFFPTNLDKSLRSKQPGIEKLVSKMLSRSDIDAHEVARIIIQQADAKKFMIVTHKQGKTAYALKRFLPQGYYLAMIKRKTRHFGRIKES</sequence>
<dbReference type="RefSeq" id="WP_343858550.1">
    <property type="nucleotide sequence ID" value="NZ_BAAAFD010000003.1"/>
</dbReference>
<dbReference type="PRINTS" id="PR00080">
    <property type="entry name" value="SDRFAMILY"/>
</dbReference>